<gene>
    <name evidence="2" type="ORF">DFH07DRAFT_691368</name>
</gene>
<comment type="caution">
    <text evidence="2">The sequence shown here is derived from an EMBL/GenBank/DDBJ whole genome shotgun (WGS) entry which is preliminary data.</text>
</comment>
<reference evidence="2" key="1">
    <citation type="submission" date="2023-03" db="EMBL/GenBank/DDBJ databases">
        <title>Massive genome expansion in bonnet fungi (Mycena s.s.) driven by repeated elements and novel gene families across ecological guilds.</title>
        <authorList>
            <consortium name="Lawrence Berkeley National Laboratory"/>
            <person name="Harder C.B."/>
            <person name="Miyauchi S."/>
            <person name="Viragh M."/>
            <person name="Kuo A."/>
            <person name="Thoen E."/>
            <person name="Andreopoulos B."/>
            <person name="Lu D."/>
            <person name="Skrede I."/>
            <person name="Drula E."/>
            <person name="Henrissat B."/>
            <person name="Morin E."/>
            <person name="Kohler A."/>
            <person name="Barry K."/>
            <person name="LaButti K."/>
            <person name="Morin E."/>
            <person name="Salamov A."/>
            <person name="Lipzen A."/>
            <person name="Mereny Z."/>
            <person name="Hegedus B."/>
            <person name="Baldrian P."/>
            <person name="Stursova M."/>
            <person name="Weitz H."/>
            <person name="Taylor A."/>
            <person name="Grigoriev I.V."/>
            <person name="Nagy L.G."/>
            <person name="Martin F."/>
            <person name="Kauserud H."/>
        </authorList>
    </citation>
    <scope>NUCLEOTIDE SEQUENCE</scope>
    <source>
        <strain evidence="2">CBHHK188m</strain>
    </source>
</reference>
<sequence length="167" mass="18146">ASPRKKRKIEVVLPSETALDKLLITTMATGKDEAKKLLNLYGPVRDVTTPVKVTIHGSCLNAGKISASAGAATYWGPNARRNRSARAWGDQRSPRAELLSAILALESAESYKSLEISTRSEYVIRSVTHAAAANDACGWRCANGDLLKRILALIKGRSAPLHFRHLK</sequence>
<dbReference type="AlphaFoldDB" id="A0AAD7K0L8"/>
<proteinExistence type="predicted"/>
<organism evidence="2 3">
    <name type="scientific">Mycena maculata</name>
    <dbReference type="NCBI Taxonomy" id="230809"/>
    <lineage>
        <taxon>Eukaryota</taxon>
        <taxon>Fungi</taxon>
        <taxon>Dikarya</taxon>
        <taxon>Basidiomycota</taxon>
        <taxon>Agaricomycotina</taxon>
        <taxon>Agaricomycetes</taxon>
        <taxon>Agaricomycetidae</taxon>
        <taxon>Agaricales</taxon>
        <taxon>Marasmiineae</taxon>
        <taxon>Mycenaceae</taxon>
        <taxon>Mycena</taxon>
    </lineage>
</organism>
<protein>
    <recommendedName>
        <fullName evidence="1">RNase H type-1 domain-containing protein</fullName>
    </recommendedName>
</protein>
<dbReference type="InterPro" id="IPR002156">
    <property type="entry name" value="RNaseH_domain"/>
</dbReference>
<dbReference type="SUPFAM" id="SSF53098">
    <property type="entry name" value="Ribonuclease H-like"/>
    <property type="match status" value="1"/>
</dbReference>
<dbReference type="PROSITE" id="PS50879">
    <property type="entry name" value="RNASE_H_1"/>
    <property type="match status" value="1"/>
</dbReference>
<dbReference type="Gene3D" id="3.30.420.10">
    <property type="entry name" value="Ribonuclease H-like superfamily/Ribonuclease H"/>
    <property type="match status" value="1"/>
</dbReference>
<evidence type="ECO:0000313" key="2">
    <source>
        <dbReference type="EMBL" id="KAJ7775774.1"/>
    </source>
</evidence>
<dbReference type="InterPro" id="IPR036397">
    <property type="entry name" value="RNaseH_sf"/>
</dbReference>
<feature type="non-terminal residue" evidence="2">
    <location>
        <position position="167"/>
    </location>
</feature>
<feature type="domain" description="RNase H type-1" evidence="1">
    <location>
        <begin position="47"/>
        <end position="167"/>
    </location>
</feature>
<evidence type="ECO:0000259" key="1">
    <source>
        <dbReference type="PROSITE" id="PS50879"/>
    </source>
</evidence>
<evidence type="ECO:0000313" key="3">
    <source>
        <dbReference type="Proteomes" id="UP001215280"/>
    </source>
</evidence>
<dbReference type="Pfam" id="PF00075">
    <property type="entry name" value="RNase_H"/>
    <property type="match status" value="1"/>
</dbReference>
<dbReference type="InterPro" id="IPR012337">
    <property type="entry name" value="RNaseH-like_sf"/>
</dbReference>
<feature type="non-terminal residue" evidence="2">
    <location>
        <position position="1"/>
    </location>
</feature>
<name>A0AAD7K0L8_9AGAR</name>
<dbReference type="GO" id="GO:0003676">
    <property type="term" value="F:nucleic acid binding"/>
    <property type="evidence" value="ECO:0007669"/>
    <property type="project" value="InterPro"/>
</dbReference>
<accession>A0AAD7K0L8</accession>
<keyword evidence="3" id="KW-1185">Reference proteome</keyword>
<dbReference type="GO" id="GO:0004523">
    <property type="term" value="F:RNA-DNA hybrid ribonuclease activity"/>
    <property type="evidence" value="ECO:0007669"/>
    <property type="project" value="InterPro"/>
</dbReference>
<dbReference type="Proteomes" id="UP001215280">
    <property type="component" value="Unassembled WGS sequence"/>
</dbReference>
<dbReference type="EMBL" id="JARJLG010000014">
    <property type="protein sequence ID" value="KAJ7775774.1"/>
    <property type="molecule type" value="Genomic_DNA"/>
</dbReference>